<sequence>MVDHRDPEALAEAIARLLDDRGRAAQLGQGARAAAEARHAAATLYPARARLLAGLVG</sequence>
<protein>
    <submittedName>
        <fullName evidence="1">Uncharacterized protein</fullName>
    </submittedName>
</protein>
<dbReference type="AlphaFoldDB" id="A0A844BGQ6"/>
<evidence type="ECO:0000313" key="2">
    <source>
        <dbReference type="Proteomes" id="UP000466730"/>
    </source>
</evidence>
<gene>
    <name evidence="1" type="ORF">GH815_04025</name>
</gene>
<dbReference type="SUPFAM" id="SSF53756">
    <property type="entry name" value="UDP-Glycosyltransferase/glycogen phosphorylase"/>
    <property type="match status" value="1"/>
</dbReference>
<dbReference type="RefSeq" id="WP_153747470.1">
    <property type="nucleotide sequence ID" value="NZ_BAAADI010000032.1"/>
</dbReference>
<name>A0A844BGQ6_9RHOB</name>
<organism evidence="1 2">
    <name type="scientific">Rhodovulum strictum</name>
    <dbReference type="NCBI Taxonomy" id="58314"/>
    <lineage>
        <taxon>Bacteria</taxon>
        <taxon>Pseudomonadati</taxon>
        <taxon>Pseudomonadota</taxon>
        <taxon>Alphaproteobacteria</taxon>
        <taxon>Rhodobacterales</taxon>
        <taxon>Paracoccaceae</taxon>
        <taxon>Rhodovulum</taxon>
    </lineage>
</organism>
<comment type="caution">
    <text evidence="1">The sequence shown here is derived from an EMBL/GenBank/DDBJ whole genome shotgun (WGS) entry which is preliminary data.</text>
</comment>
<dbReference type="EMBL" id="WJPO01000004">
    <property type="protein sequence ID" value="MRH20153.1"/>
    <property type="molecule type" value="Genomic_DNA"/>
</dbReference>
<dbReference type="Gene3D" id="3.40.50.2000">
    <property type="entry name" value="Glycogen Phosphorylase B"/>
    <property type="match status" value="1"/>
</dbReference>
<accession>A0A844BGQ6</accession>
<dbReference type="Proteomes" id="UP000466730">
    <property type="component" value="Unassembled WGS sequence"/>
</dbReference>
<keyword evidence="2" id="KW-1185">Reference proteome</keyword>
<proteinExistence type="predicted"/>
<reference evidence="1 2" key="1">
    <citation type="submission" date="2019-11" db="EMBL/GenBank/DDBJ databases">
        <title>Draft Whole-Genome sequence of the marine photosynthetic bacterium Rhodovulum strictum DSM 11289.</title>
        <authorList>
            <person name="Kyndt J.A."/>
            <person name="Meyer T.E."/>
        </authorList>
    </citation>
    <scope>NUCLEOTIDE SEQUENCE [LARGE SCALE GENOMIC DNA]</scope>
    <source>
        <strain evidence="1 2">DSM 11289</strain>
    </source>
</reference>
<evidence type="ECO:0000313" key="1">
    <source>
        <dbReference type="EMBL" id="MRH20153.1"/>
    </source>
</evidence>